<dbReference type="OrthoDB" id="4458334at2"/>
<gene>
    <name evidence="1" type="primary">mshC_1</name>
    <name evidence="1" type="ORF">ACRB68_17550</name>
</gene>
<dbReference type="Proteomes" id="UP000487268">
    <property type="component" value="Unassembled WGS sequence"/>
</dbReference>
<protein>
    <submittedName>
        <fullName evidence="1">L-cysteine:1D-myo-inositol 2-amino-2-deoxy-alpha-D-glucopyranoside ligase</fullName>
        <ecNumber evidence="1">6.3.1.13</ecNumber>
    </submittedName>
</protein>
<accession>A0A7K0BR98</accession>
<keyword evidence="2" id="KW-1185">Reference proteome</keyword>
<dbReference type="Gene3D" id="1.20.120.640">
    <property type="entry name" value="Anticodon-binding domain of a subclass of class I aminoacyl-tRNA synthetases"/>
    <property type="match status" value="1"/>
</dbReference>
<dbReference type="RefSeq" id="WP_153531581.1">
    <property type="nucleotide sequence ID" value="NZ_WEGH01000001.1"/>
</dbReference>
<evidence type="ECO:0000313" key="2">
    <source>
        <dbReference type="Proteomes" id="UP000487268"/>
    </source>
</evidence>
<proteinExistence type="predicted"/>
<name>A0A7K0BR98_9ACTN</name>
<sequence>MLRLHDHRTGELVPLPPGPALRIEVLERAGFRALVTADLLRRVAERQGRRVRLNSSPYFAAQDQEWHELGIVPFHTYEWEEVPDGLPDADVYVQSGPSFRMPEAPDALCLRIPYETGEWYSTMANTSWSAIYARLGFLEGHYREPMALTSEKYVAALNRLDRWRKLVARWAGSPGRPMNREYVAEAEAALANDLDSATALDVLDRLADDPRVEPGAKVETFIRIDLLLGLNVVADIGRA</sequence>
<dbReference type="EMBL" id="WEGH01000001">
    <property type="protein sequence ID" value="MQY03710.1"/>
    <property type="molecule type" value="Genomic_DNA"/>
</dbReference>
<reference evidence="1 2" key="1">
    <citation type="submission" date="2019-10" db="EMBL/GenBank/DDBJ databases">
        <title>Actinomadura rubteroloni sp. nov. and Actinomadura macrotermitis sp. nov., isolated from the gut of fungus growing-termite Macrotermes natalensis.</title>
        <authorList>
            <person name="Benndorf R."/>
            <person name="Martin K."/>
            <person name="Kuefner M."/>
            <person name="De Beer W."/>
            <person name="Kaster A.-K."/>
            <person name="Vollmers J."/>
            <person name="Poulsen M."/>
            <person name="Beemelmanns C."/>
        </authorList>
    </citation>
    <scope>NUCLEOTIDE SEQUENCE [LARGE SCALE GENOMIC DNA]</scope>
    <source>
        <strain evidence="1 2">RB68</strain>
    </source>
</reference>
<keyword evidence="1" id="KW-0436">Ligase</keyword>
<evidence type="ECO:0000313" key="1">
    <source>
        <dbReference type="EMBL" id="MQY03710.1"/>
    </source>
</evidence>
<dbReference type="EC" id="6.3.1.13" evidence="1"/>
<dbReference type="GO" id="GO:0035446">
    <property type="term" value="F:cysteine-glucosaminylinositol ligase activity"/>
    <property type="evidence" value="ECO:0007669"/>
    <property type="project" value="UniProtKB-EC"/>
</dbReference>
<dbReference type="AlphaFoldDB" id="A0A7K0BR98"/>
<organism evidence="1 2">
    <name type="scientific">Actinomadura macrotermitis</name>
    <dbReference type="NCBI Taxonomy" id="2585200"/>
    <lineage>
        <taxon>Bacteria</taxon>
        <taxon>Bacillati</taxon>
        <taxon>Actinomycetota</taxon>
        <taxon>Actinomycetes</taxon>
        <taxon>Streptosporangiales</taxon>
        <taxon>Thermomonosporaceae</taxon>
        <taxon>Actinomadura</taxon>
    </lineage>
</organism>
<comment type="caution">
    <text evidence="1">The sequence shown here is derived from an EMBL/GenBank/DDBJ whole genome shotgun (WGS) entry which is preliminary data.</text>
</comment>